<proteinExistence type="inferred from homology"/>
<feature type="compositionally biased region" description="Polar residues" evidence="2">
    <location>
        <begin position="589"/>
        <end position="600"/>
    </location>
</feature>
<dbReference type="PROSITE" id="PS52002">
    <property type="entry name" value="SM"/>
    <property type="match status" value="1"/>
</dbReference>
<feature type="compositionally biased region" description="Basic and acidic residues" evidence="2">
    <location>
        <begin position="602"/>
        <end position="619"/>
    </location>
</feature>
<keyword evidence="6" id="KW-1185">Reference proteome</keyword>
<organism evidence="4">
    <name type="scientific">Lamprotornis superbus</name>
    <dbReference type="NCBI Taxonomy" id="245042"/>
    <lineage>
        <taxon>Eukaryota</taxon>
        <taxon>Metazoa</taxon>
        <taxon>Chordata</taxon>
        <taxon>Craniata</taxon>
        <taxon>Vertebrata</taxon>
        <taxon>Euteleostomi</taxon>
        <taxon>Archelosauria</taxon>
        <taxon>Archosauria</taxon>
        <taxon>Dinosauria</taxon>
        <taxon>Saurischia</taxon>
        <taxon>Theropoda</taxon>
        <taxon>Coelurosauria</taxon>
        <taxon>Aves</taxon>
        <taxon>Neognathae</taxon>
        <taxon>Neoaves</taxon>
        <taxon>Telluraves</taxon>
        <taxon>Australaves</taxon>
        <taxon>Passeriformes</taxon>
        <taxon>Sturnidae</taxon>
        <taxon>Lamprotornis</taxon>
    </lineage>
</organism>
<feature type="region of interest" description="Disordered" evidence="2">
    <location>
        <begin position="195"/>
        <end position="663"/>
    </location>
</feature>
<sequence length="1291" mass="140808">MRMVHILTSVVGSKCEVQVKNGGIYEGVFKTYSPKCDLVVDAAHRKTAESSLGPKREDILESILFKSSDFVMVHFKDMDTNYARRDAFTDSAISAKVNGEHKEKDLEPWDGGENTASEELEALETDVSNGWDPNDMFRYNEENYGVVSTYDSSLSSYTVPLERDNSEEFLKREARATQLAEEIESSAQYKARVALENDERTEEEKYTAVQRNANEREGHGVNTRENKYIPPGQRNRDVLSWGSGRQNSPRMGQSGSGPPISRSGSHTSEFSPNSGADQRSGPNSLPPRAATPTRPPSRPPSRPSRPPSHPSAHGSPAPVSTMPKRMSSEGPPRMSPKAQRHPRGHRVSTGRGTISSGLEFVSHNAPGEASTAAVARGSPSGGTWSSVVSGVPRLSPKTHRPRSPRQSSTPMGPALPSPQPGTIPTESVAMPVPAASPTPASPASNRAVTPSNEAKDTRLQDQRQNSAAGNKENIKPSETSPSFSKPENKGVSPIVSEHRKQIDDLKKFKNDFRLQSSSSSDAVDQLLNKTREGEKSRDVVKEKTESTPKESIIEAGSNTNSNGGSSKPNSPSISPSMSNSSEQKRGPEVTSQGVQTSGPGSKQDKEDKEEKKDTSEQVRKSTLNPNAKEFNPRSFAQPKPSTTPTSPRPQAQPSPSMVGHQQPTPVYTQPVCFAPNMMYPVPVSPGVQPLYPIPMTPMPVNQAKTYRAVPNMPQQRQDQHHQSTMMHPASAAGPPIVATPPAYSTQYVAYSPQQFPNQPLVQHVPHYQSQHPHVYSPVIQGNARMMAPPAHAQPGLVSSSATQYGAHEQTHAMYVSTGSLAQQYAHPNATLHPHPPHPQPSATPTGQQQSQHAGSHPAPSPVQHHQHQAAQALHLANPQQQSAIYHAGLAPTPPSMTPGSNTQSPQNNFPTAQQTVFTIHPSHVQPAYTNPPHMAHVPQTNFIQIHPEKDMTGFPGSSKAVQGERRELRNKTPALLCSGRERVKLCLNCALARPGMQDVTIAFLSVCQANQIQQIRCNFESELTAQAGFLAITDKACLALDFNLCSLFCIFFRTKAAICDIYTKLIGFPNEVVPSKISSEGITTVLSEVLNACNYSIVGKLITGFNGFLAASFPASKHNSEIPCSKNFSQANTGDQSNFPSGYQMNLELVDISLENQYFKIHYRVLSAANLQNPLFNAGKMAKIENATQSQQNGSFSPNCPCSNDANDDTASRWSPSRPRSKCTTAHSSLDNNTFPLYDPPFRSRSENWEKPDFGEKKKLKQQQKEKKKKRPTNLKMSLCFAAVLWQPRGA</sequence>
<feature type="region of interest" description="Disordered" evidence="2">
    <location>
        <begin position="1207"/>
        <end position="1273"/>
    </location>
</feature>
<feature type="region of interest" description="Disordered" evidence="2">
    <location>
        <begin position="888"/>
        <end position="909"/>
    </location>
</feature>
<protein>
    <recommendedName>
        <fullName evidence="3">Sm domain-containing protein</fullName>
    </recommendedName>
</protein>
<evidence type="ECO:0000313" key="5">
    <source>
        <dbReference type="EMBL" id="KAI1233097.1"/>
    </source>
</evidence>
<dbReference type="Pfam" id="PF14438">
    <property type="entry name" value="SM-ATX"/>
    <property type="match status" value="1"/>
</dbReference>
<dbReference type="GO" id="GO:0034063">
    <property type="term" value="P:stress granule assembly"/>
    <property type="evidence" value="ECO:0007669"/>
    <property type="project" value="TreeGrafter"/>
</dbReference>
<name>A0A835P371_9PASS</name>
<feature type="domain" description="Sm" evidence="3">
    <location>
        <begin position="2"/>
        <end position="79"/>
    </location>
</feature>
<dbReference type="PANTHER" id="PTHR12854">
    <property type="entry name" value="ATAXIN 2-RELATED"/>
    <property type="match status" value="1"/>
</dbReference>
<reference evidence="5 6" key="2">
    <citation type="journal article" date="2021" name="J. Hered.">
        <title>Feather Gene Expression Elucidates the Developmental Basis of Plumage Iridescence in African Starlings.</title>
        <authorList>
            <person name="Rubenstein D.R."/>
            <person name="Corvelo A."/>
            <person name="MacManes M.D."/>
            <person name="Maia R."/>
            <person name="Narzisi G."/>
            <person name="Rousaki A."/>
            <person name="Vandenabeele P."/>
            <person name="Shawkey M.D."/>
            <person name="Solomon J."/>
        </authorList>
    </citation>
    <scope>NUCLEOTIDE SEQUENCE [LARGE SCALE GENOMIC DNA]</scope>
    <source>
        <strain evidence="5">SS15</strain>
    </source>
</reference>
<dbReference type="Pfam" id="PF07145">
    <property type="entry name" value="PAM2"/>
    <property type="match status" value="1"/>
</dbReference>
<reference evidence="5" key="3">
    <citation type="submission" date="2022-01" db="EMBL/GenBank/DDBJ databases">
        <authorList>
            <person name="Rubenstein D.R."/>
        </authorList>
    </citation>
    <scope>NUCLEOTIDE SEQUENCE</scope>
    <source>
        <strain evidence="5">SS15</strain>
        <tissue evidence="5">Liver</tissue>
    </source>
</reference>
<feature type="compositionally biased region" description="Polar residues" evidence="2">
    <location>
        <begin position="513"/>
        <end position="522"/>
    </location>
</feature>
<dbReference type="Proteomes" id="UP000618051">
    <property type="component" value="Unassembled WGS sequence"/>
</dbReference>
<feature type="compositionally biased region" description="Basic and acidic residues" evidence="2">
    <location>
        <begin position="1242"/>
        <end position="1257"/>
    </location>
</feature>
<dbReference type="PANTHER" id="PTHR12854:SF11">
    <property type="entry name" value="ATAXIN-2"/>
    <property type="match status" value="1"/>
</dbReference>
<feature type="compositionally biased region" description="Basic and acidic residues" evidence="2">
    <location>
        <begin position="496"/>
        <end position="512"/>
    </location>
</feature>
<feature type="region of interest" description="Disordered" evidence="2">
    <location>
        <begin position="827"/>
        <end position="870"/>
    </location>
</feature>
<feature type="compositionally biased region" description="Low complexity" evidence="2">
    <location>
        <begin position="377"/>
        <end position="391"/>
    </location>
</feature>
<evidence type="ECO:0000313" key="4">
    <source>
        <dbReference type="EMBL" id="KAG0132452.1"/>
    </source>
</evidence>
<comment type="similarity">
    <text evidence="1">Belongs to the ataxin-2 family.</text>
</comment>
<dbReference type="InterPro" id="IPR047575">
    <property type="entry name" value="Sm"/>
</dbReference>
<feature type="compositionally biased region" description="Polar residues" evidence="2">
    <location>
        <begin position="266"/>
        <end position="283"/>
    </location>
</feature>
<feature type="compositionally biased region" description="Basic and acidic residues" evidence="2">
    <location>
        <begin position="529"/>
        <end position="552"/>
    </location>
</feature>
<dbReference type="GO" id="GO:0010494">
    <property type="term" value="C:cytoplasmic stress granule"/>
    <property type="evidence" value="ECO:0007669"/>
    <property type="project" value="TreeGrafter"/>
</dbReference>
<dbReference type="EMBL" id="JADDUC020000020">
    <property type="protein sequence ID" value="KAI1233097.1"/>
    <property type="molecule type" value="Genomic_DNA"/>
</dbReference>
<dbReference type="OrthoDB" id="2275718at2759"/>
<feature type="compositionally biased region" description="Basic residues" evidence="2">
    <location>
        <begin position="338"/>
        <end position="348"/>
    </location>
</feature>
<reference evidence="4" key="1">
    <citation type="submission" date="2020-10" db="EMBL/GenBank/DDBJ databases">
        <title>Feather gene expression reveals the developmental basis of iridescence in African starlings.</title>
        <authorList>
            <person name="Rubenstein D.R."/>
        </authorList>
    </citation>
    <scope>NUCLEOTIDE SEQUENCE</scope>
    <source>
        <strain evidence="4">SS15</strain>
        <tissue evidence="4">Liver</tissue>
    </source>
</reference>
<feature type="compositionally biased region" description="Basic residues" evidence="2">
    <location>
        <begin position="1258"/>
        <end position="1273"/>
    </location>
</feature>
<feature type="compositionally biased region" description="Basic and acidic residues" evidence="2">
    <location>
        <begin position="213"/>
        <end position="227"/>
    </location>
</feature>
<feature type="compositionally biased region" description="Polar residues" evidence="2">
    <location>
        <begin position="842"/>
        <end position="853"/>
    </location>
</feature>
<gene>
    <name evidence="5" type="ORF">IHE44_0006292</name>
    <name evidence="4" type="ORF">IHE44_013336</name>
</gene>
<feature type="compositionally biased region" description="Basic and acidic residues" evidence="2">
    <location>
        <begin position="195"/>
        <end position="206"/>
    </location>
</feature>
<feature type="compositionally biased region" description="Pro residues" evidence="2">
    <location>
        <begin position="293"/>
        <end position="309"/>
    </location>
</feature>
<accession>A0A835P371</accession>
<dbReference type="EMBL" id="JADDUC010000008">
    <property type="protein sequence ID" value="KAG0132452.1"/>
    <property type="molecule type" value="Genomic_DNA"/>
</dbReference>
<feature type="compositionally biased region" description="Low complexity" evidence="2">
    <location>
        <begin position="252"/>
        <end position="265"/>
    </location>
</feature>
<evidence type="ECO:0000313" key="6">
    <source>
        <dbReference type="Proteomes" id="UP000618051"/>
    </source>
</evidence>
<dbReference type="InterPro" id="IPR009818">
    <property type="entry name" value="PAM2_motif"/>
</dbReference>
<feature type="compositionally biased region" description="Polar residues" evidence="2">
    <location>
        <begin position="1222"/>
        <end position="1235"/>
    </location>
</feature>
<dbReference type="SMART" id="SM01272">
    <property type="entry name" value="LsmAD"/>
    <property type="match status" value="1"/>
</dbReference>
<dbReference type="GO" id="GO:0003729">
    <property type="term" value="F:mRNA binding"/>
    <property type="evidence" value="ECO:0007669"/>
    <property type="project" value="TreeGrafter"/>
</dbReference>
<evidence type="ECO:0000256" key="1">
    <source>
        <dbReference type="ARBA" id="ARBA00007503"/>
    </source>
</evidence>
<evidence type="ECO:0000259" key="3">
    <source>
        <dbReference type="PROSITE" id="PS52002"/>
    </source>
</evidence>
<feature type="compositionally biased region" description="Polar residues" evidence="2">
    <location>
        <begin position="476"/>
        <end position="485"/>
    </location>
</feature>
<feature type="compositionally biased region" description="Polar residues" evidence="2">
    <location>
        <begin position="897"/>
        <end position="909"/>
    </location>
</feature>
<feature type="compositionally biased region" description="Low complexity" evidence="2">
    <location>
        <begin position="556"/>
        <end position="581"/>
    </location>
</feature>
<dbReference type="InterPro" id="IPR045117">
    <property type="entry name" value="ATXN2-like"/>
</dbReference>
<comment type="caution">
    <text evidence="4">The sequence shown here is derived from an EMBL/GenBank/DDBJ whole genome shotgun (WGS) entry which is preliminary data.</text>
</comment>
<dbReference type="InterPro" id="IPR025852">
    <property type="entry name" value="SM_dom_ATX"/>
</dbReference>
<dbReference type="Pfam" id="PF06741">
    <property type="entry name" value="LsmAD"/>
    <property type="match status" value="1"/>
</dbReference>
<evidence type="ECO:0000256" key="2">
    <source>
        <dbReference type="SAM" id="MobiDB-lite"/>
    </source>
</evidence>
<dbReference type="InterPro" id="IPR009604">
    <property type="entry name" value="LsmAD_domain"/>
</dbReference>